<dbReference type="eggNOG" id="ENOG502ZQFK">
    <property type="taxonomic scope" value="Bacteria"/>
</dbReference>
<accession>C8X324</accession>
<keyword evidence="2" id="KW-1185">Reference proteome</keyword>
<protein>
    <submittedName>
        <fullName evidence="1">Uncharacterized protein</fullName>
    </submittedName>
</protein>
<dbReference type="KEGG" id="drt:Dret_1535"/>
<dbReference type="EMBL" id="CP001734">
    <property type="protein sequence ID" value="ACV68821.1"/>
    <property type="molecule type" value="Genomic_DNA"/>
</dbReference>
<name>C8X324_DESRD</name>
<sequence length="122" mass="14281">MIEEVVGKKVYGTWIDMLQKLVPEGITHRLAVVIAGMLRYAEIVSHEKQDKSLNARKLAEFFELSYEQIMEDDIEGILSLTEYFLKDANVSYKRFNAKGDEYSIAESAVYEFFSWENMPWKR</sequence>
<dbReference type="RefSeq" id="WP_015751966.1">
    <property type="nucleotide sequence ID" value="NC_013223.1"/>
</dbReference>
<dbReference type="AlphaFoldDB" id="C8X324"/>
<dbReference type="STRING" id="485915.Dret_1535"/>
<gene>
    <name evidence="1" type="ordered locus">Dret_1535</name>
</gene>
<dbReference type="OrthoDB" id="9342768at2"/>
<proteinExistence type="predicted"/>
<dbReference type="Proteomes" id="UP000001052">
    <property type="component" value="Chromosome"/>
</dbReference>
<organism evidence="1 2">
    <name type="scientific">Desulfohalobium retbaense (strain ATCC 49708 / DSM 5692 / JCM 16813 / HR100)</name>
    <dbReference type="NCBI Taxonomy" id="485915"/>
    <lineage>
        <taxon>Bacteria</taxon>
        <taxon>Pseudomonadati</taxon>
        <taxon>Thermodesulfobacteriota</taxon>
        <taxon>Desulfovibrionia</taxon>
        <taxon>Desulfovibrionales</taxon>
        <taxon>Desulfohalobiaceae</taxon>
        <taxon>Desulfohalobium</taxon>
    </lineage>
</organism>
<dbReference type="HOGENOM" id="CLU_2023019_0_0_7"/>
<evidence type="ECO:0000313" key="2">
    <source>
        <dbReference type="Proteomes" id="UP000001052"/>
    </source>
</evidence>
<evidence type="ECO:0000313" key="1">
    <source>
        <dbReference type="EMBL" id="ACV68821.1"/>
    </source>
</evidence>
<reference evidence="2" key="1">
    <citation type="submission" date="2009-09" db="EMBL/GenBank/DDBJ databases">
        <title>The complete chromosome of Desulfohalobium retbaense DSM 5692.</title>
        <authorList>
            <consortium name="US DOE Joint Genome Institute (JGI-PGF)"/>
            <person name="Lucas S."/>
            <person name="Copeland A."/>
            <person name="Lapidus A."/>
            <person name="Glavina del Rio T."/>
            <person name="Dalin E."/>
            <person name="Tice H."/>
            <person name="Bruce D."/>
            <person name="Goodwin L."/>
            <person name="Pitluck S."/>
            <person name="Kyrpides N."/>
            <person name="Mavromatis K."/>
            <person name="Ivanova N."/>
            <person name="Mikhailova N."/>
            <person name="Munk A.C."/>
            <person name="Brettin T."/>
            <person name="Detter J.C."/>
            <person name="Han C."/>
            <person name="Tapia R."/>
            <person name="Larimer F."/>
            <person name="Land M."/>
            <person name="Hauser L."/>
            <person name="Markowitz V."/>
            <person name="Cheng J.-F."/>
            <person name="Hugenholtz P."/>
            <person name="Woyke T."/>
            <person name="Wu D."/>
            <person name="Spring S."/>
            <person name="Klenk H.-P."/>
            <person name="Eisen J.A."/>
        </authorList>
    </citation>
    <scope>NUCLEOTIDE SEQUENCE [LARGE SCALE GENOMIC DNA]</scope>
    <source>
        <strain evidence="2">DSM 5692</strain>
    </source>
</reference>
<reference evidence="1 2" key="2">
    <citation type="journal article" date="2010" name="Stand. Genomic Sci.">
        <title>Complete genome sequence of Desulfohalobium retbaense type strain (HR(100)).</title>
        <authorList>
            <person name="Spring S."/>
            <person name="Nolan M."/>
            <person name="Lapidus A."/>
            <person name="Glavina Del Rio T."/>
            <person name="Copeland A."/>
            <person name="Tice H."/>
            <person name="Cheng J.F."/>
            <person name="Lucas S."/>
            <person name="Land M."/>
            <person name="Chen F."/>
            <person name="Bruce D."/>
            <person name="Goodwin L."/>
            <person name="Pitluck S."/>
            <person name="Ivanova N."/>
            <person name="Mavromatis K."/>
            <person name="Mikhailova N."/>
            <person name="Pati A."/>
            <person name="Chen A."/>
            <person name="Palaniappan K."/>
            <person name="Hauser L."/>
            <person name="Chang Y.J."/>
            <person name="Jeffries C.D."/>
            <person name="Munk C."/>
            <person name="Kiss H."/>
            <person name="Chain P."/>
            <person name="Han C."/>
            <person name="Brettin T."/>
            <person name="Detter J.C."/>
            <person name="Schuler E."/>
            <person name="Goker M."/>
            <person name="Rohde M."/>
            <person name="Bristow J."/>
            <person name="Eisen J.A."/>
            <person name="Markowitz V."/>
            <person name="Hugenholtz P."/>
            <person name="Kyrpides N.C."/>
            <person name="Klenk H.P."/>
        </authorList>
    </citation>
    <scope>NUCLEOTIDE SEQUENCE [LARGE SCALE GENOMIC DNA]</scope>
    <source>
        <strain evidence="1 2">DSM 5692</strain>
    </source>
</reference>